<comment type="caution">
    <text evidence="1">The sequence shown here is derived from an EMBL/GenBank/DDBJ whole genome shotgun (WGS) entry which is preliminary data.</text>
</comment>
<dbReference type="AlphaFoldDB" id="A0A090QNR2"/>
<dbReference type="EMBL" id="BBMN01000002">
    <property type="protein sequence ID" value="GAL03449.1"/>
    <property type="molecule type" value="Genomic_DNA"/>
</dbReference>
<reference evidence="1 2" key="1">
    <citation type="journal article" date="2014" name="Genome Announc.">
        <title>Draft Genome Sequences of Two Vibrionaceae Species, Vibrio ponticus C121 and Photobacterium aphoticum C119, Isolated as Coral Reef Microbiota.</title>
        <authorList>
            <person name="Al-saari N."/>
            <person name="Meirelles P.M."/>
            <person name="Mino S."/>
            <person name="Suda W."/>
            <person name="Oshima K."/>
            <person name="Hattori M."/>
            <person name="Ohkuma M."/>
            <person name="Thompson F.L."/>
            <person name="Gomez-Gil B."/>
            <person name="Sawabe T."/>
            <person name="Sawabe T."/>
        </authorList>
    </citation>
    <scope>NUCLEOTIDE SEQUENCE [LARGE SCALE GENOMIC DNA]</scope>
    <source>
        <strain evidence="1 2">JCM 19237</strain>
    </source>
</reference>
<protein>
    <submittedName>
        <fullName evidence="1">Uncharacterized protein</fullName>
    </submittedName>
</protein>
<proteinExistence type="predicted"/>
<evidence type="ECO:0000313" key="1">
    <source>
        <dbReference type="EMBL" id="GAL03449.1"/>
    </source>
</evidence>
<dbReference type="Proteomes" id="UP000029227">
    <property type="component" value="Unassembled WGS sequence"/>
</dbReference>
<accession>A0A090QNR2</accession>
<gene>
    <name evidence="1" type="ORF">JCM19237_6343</name>
</gene>
<name>A0A090QNR2_9GAMM</name>
<evidence type="ECO:0000313" key="2">
    <source>
        <dbReference type="Proteomes" id="UP000029227"/>
    </source>
</evidence>
<sequence length="43" mass="5063">MRYPDLPPQVLENLETNKVRYAIGDDEVLEFFCQDGLCKTMRN</sequence>
<organism evidence="1 2">
    <name type="scientific">Photobacterium aphoticum</name>
    <dbReference type="NCBI Taxonomy" id="754436"/>
    <lineage>
        <taxon>Bacteria</taxon>
        <taxon>Pseudomonadati</taxon>
        <taxon>Pseudomonadota</taxon>
        <taxon>Gammaproteobacteria</taxon>
        <taxon>Vibrionales</taxon>
        <taxon>Vibrionaceae</taxon>
        <taxon>Photobacterium</taxon>
    </lineage>
</organism>